<protein>
    <submittedName>
        <fullName evidence="2">Putative secreted protein</fullName>
    </submittedName>
</protein>
<accession>A0A6B0TZ72</accession>
<name>A0A6B0TZ72_IXORI</name>
<dbReference type="EMBL" id="GIFC01000124">
    <property type="protein sequence ID" value="MXU82207.1"/>
    <property type="molecule type" value="Transcribed_RNA"/>
</dbReference>
<reference evidence="2" key="1">
    <citation type="submission" date="2019-12" db="EMBL/GenBank/DDBJ databases">
        <title>An insight into the sialome of adult female Ixodes ricinus ticks feeding for 6 days.</title>
        <authorList>
            <person name="Perner J."/>
            <person name="Ribeiro J.M.C."/>
        </authorList>
    </citation>
    <scope>NUCLEOTIDE SEQUENCE</scope>
    <source>
        <strain evidence="2">Semi-engorged</strain>
        <tissue evidence="2">Salivary glands</tissue>
    </source>
</reference>
<organism evidence="2">
    <name type="scientific">Ixodes ricinus</name>
    <name type="common">Common tick</name>
    <name type="synonym">Acarus ricinus</name>
    <dbReference type="NCBI Taxonomy" id="34613"/>
    <lineage>
        <taxon>Eukaryota</taxon>
        <taxon>Metazoa</taxon>
        <taxon>Ecdysozoa</taxon>
        <taxon>Arthropoda</taxon>
        <taxon>Chelicerata</taxon>
        <taxon>Arachnida</taxon>
        <taxon>Acari</taxon>
        <taxon>Parasitiformes</taxon>
        <taxon>Ixodida</taxon>
        <taxon>Ixodoidea</taxon>
        <taxon>Ixodidae</taxon>
        <taxon>Ixodinae</taxon>
        <taxon>Ixodes</taxon>
    </lineage>
</organism>
<dbReference type="AlphaFoldDB" id="A0A6B0TZ72"/>
<proteinExistence type="predicted"/>
<evidence type="ECO:0000313" key="2">
    <source>
        <dbReference type="EMBL" id="MXU82207.1"/>
    </source>
</evidence>
<evidence type="ECO:0000256" key="1">
    <source>
        <dbReference type="SAM" id="MobiDB-lite"/>
    </source>
</evidence>
<feature type="region of interest" description="Disordered" evidence="1">
    <location>
        <begin position="1"/>
        <end position="21"/>
    </location>
</feature>
<sequence length="67" mass="7423">MSGPWRAVGAPGRLSALPASWGSPACRCRPRCAPRSPSIRRRGSRPRLLVPCAFRRKCALSSHRQLR</sequence>